<dbReference type="Gene3D" id="3.30.160.20">
    <property type="match status" value="2"/>
</dbReference>
<dbReference type="InterPro" id="IPR051247">
    <property type="entry name" value="RLC_Component"/>
</dbReference>
<evidence type="ECO:0000259" key="3">
    <source>
        <dbReference type="PROSITE" id="PS50137"/>
    </source>
</evidence>
<proteinExistence type="predicted"/>
<evidence type="ECO:0000256" key="1">
    <source>
        <dbReference type="ARBA" id="ARBA00022884"/>
    </source>
</evidence>
<dbReference type="Pfam" id="PF00035">
    <property type="entry name" value="dsrm"/>
    <property type="match status" value="2"/>
</dbReference>
<evidence type="ECO:0000313" key="5">
    <source>
        <dbReference type="Proteomes" id="UP001608902"/>
    </source>
</evidence>
<dbReference type="GO" id="GO:0003723">
    <property type="term" value="F:RNA binding"/>
    <property type="evidence" value="ECO:0007669"/>
    <property type="project" value="UniProtKB-UniRule"/>
</dbReference>
<dbReference type="SUPFAM" id="SSF54768">
    <property type="entry name" value="dsRNA-binding domain-like"/>
    <property type="match status" value="2"/>
</dbReference>
<dbReference type="PROSITE" id="PS50137">
    <property type="entry name" value="DS_RBD"/>
    <property type="match status" value="2"/>
</dbReference>
<dbReference type="Proteomes" id="UP001608902">
    <property type="component" value="Unassembled WGS sequence"/>
</dbReference>
<keyword evidence="5" id="KW-1185">Reference proteome</keyword>
<feature type="domain" description="DRBM" evidence="3">
    <location>
        <begin position="180"/>
        <end position="247"/>
    </location>
</feature>
<gene>
    <name evidence="4" type="ORF">AB6A40_006317</name>
</gene>
<organism evidence="4 5">
    <name type="scientific">Gnathostoma spinigerum</name>
    <dbReference type="NCBI Taxonomy" id="75299"/>
    <lineage>
        <taxon>Eukaryota</taxon>
        <taxon>Metazoa</taxon>
        <taxon>Ecdysozoa</taxon>
        <taxon>Nematoda</taxon>
        <taxon>Chromadorea</taxon>
        <taxon>Rhabditida</taxon>
        <taxon>Spirurina</taxon>
        <taxon>Gnathostomatomorpha</taxon>
        <taxon>Gnathostomatoidea</taxon>
        <taxon>Gnathostomatidae</taxon>
        <taxon>Gnathostoma</taxon>
    </lineage>
</organism>
<dbReference type="PANTHER" id="PTHR46205:SF3">
    <property type="entry name" value="LOQUACIOUS, ISOFORM B"/>
    <property type="match status" value="1"/>
</dbReference>
<evidence type="ECO:0000313" key="4">
    <source>
        <dbReference type="EMBL" id="MFH4979608.1"/>
    </source>
</evidence>
<dbReference type="AlphaFoldDB" id="A0ABD6EI94"/>
<keyword evidence="1 2" id="KW-0694">RNA-binding</keyword>
<accession>A0ABD6EI94</accession>
<comment type="caution">
    <text evidence="4">The sequence shown here is derived from an EMBL/GenBank/DDBJ whole genome shotgun (WGS) entry which is preliminary data.</text>
</comment>
<reference evidence="4 5" key="1">
    <citation type="submission" date="2024-08" db="EMBL/GenBank/DDBJ databases">
        <title>Gnathostoma spinigerum genome.</title>
        <authorList>
            <person name="Gonzalez-Bertolin B."/>
            <person name="Monzon S."/>
            <person name="Zaballos A."/>
            <person name="Jimenez P."/>
            <person name="Dekumyoy P."/>
            <person name="Varona S."/>
            <person name="Cuesta I."/>
            <person name="Sumanam S."/>
            <person name="Adisakwattana P."/>
            <person name="Gasser R.B."/>
            <person name="Hernandez-Gonzalez A."/>
            <person name="Young N.D."/>
            <person name="Perteguer M.J."/>
        </authorList>
    </citation>
    <scope>NUCLEOTIDE SEQUENCE [LARGE SCALE GENOMIC DNA]</scope>
    <source>
        <strain evidence="4">AL3</strain>
        <tissue evidence="4">Liver</tissue>
    </source>
</reference>
<dbReference type="EMBL" id="JBGFUD010004406">
    <property type="protein sequence ID" value="MFH4979608.1"/>
    <property type="molecule type" value="Genomic_DNA"/>
</dbReference>
<evidence type="ECO:0000256" key="2">
    <source>
        <dbReference type="PROSITE-ProRule" id="PRU00266"/>
    </source>
</evidence>
<dbReference type="SMART" id="SM00358">
    <property type="entry name" value="DSRM"/>
    <property type="match status" value="2"/>
</dbReference>
<protein>
    <recommendedName>
        <fullName evidence="3">DRBM domain-containing protein</fullName>
    </recommendedName>
</protein>
<dbReference type="InterPro" id="IPR014720">
    <property type="entry name" value="dsRBD_dom"/>
</dbReference>
<dbReference type="PANTHER" id="PTHR46205">
    <property type="entry name" value="LOQUACIOUS, ISOFORM B"/>
    <property type="match status" value="1"/>
</dbReference>
<name>A0ABD6EI94_9BILA</name>
<feature type="domain" description="DRBM" evidence="3">
    <location>
        <begin position="72"/>
        <end position="139"/>
    </location>
</feature>
<sequence length="411" mass="45871">MADAPSECIDNEPFTHIEVLKSREPDYFTFSEEEVLILPAADSFLYPQFRMTLDDCSVLTESNEHPSVPTKTYISILNEGCIKHFDGILPSYTSTSCPEHPELYLTHCEVRQMKGCGLAKTKKLSKQLAAKDVLMKLIERDRHEDFGLGMTKEAATEFLNNLMPETVNCDESKELGAGENWVGKVNSWCQQRKLPVARYDIEDSDSPNPALFTCVGTVCSISEKASARTKKAAKTLAAKALYARLEEVTKSGDVENDDALIDIHRTVDEQRANENEFVTVPDRASLAQNDLIDLEGSSENKAEHAIITTLRRMFDKMGFQQVGAFAELKQLISSGDSMVTSVFLAQEPSFYFFEKTDIDGFLQCTMTLDGPNGEKNTFPGFGRTVEEAKDNASFMALEHLQIFLGASLREF</sequence>